<evidence type="ECO:0000256" key="1">
    <source>
        <dbReference type="ARBA" id="ARBA00022801"/>
    </source>
</evidence>
<evidence type="ECO:0000256" key="2">
    <source>
        <dbReference type="ARBA" id="ARBA00022825"/>
    </source>
</evidence>
<keyword evidence="3" id="KW-0732">Signal</keyword>
<feature type="signal peptide" evidence="3">
    <location>
        <begin position="1"/>
        <end position="23"/>
    </location>
</feature>
<evidence type="ECO:0000313" key="6">
    <source>
        <dbReference type="EMBL" id="MDC8832182.1"/>
    </source>
</evidence>
<keyword evidence="1" id="KW-0378">Hydrolase</keyword>
<organism evidence="6 7">
    <name type="scientific">Alteromonas gilva</name>
    <dbReference type="NCBI Taxonomy" id="2987522"/>
    <lineage>
        <taxon>Bacteria</taxon>
        <taxon>Pseudomonadati</taxon>
        <taxon>Pseudomonadota</taxon>
        <taxon>Gammaproteobacteria</taxon>
        <taxon>Alteromonadales</taxon>
        <taxon>Alteromonadaceae</taxon>
        <taxon>Alteromonas/Salinimonas group</taxon>
        <taxon>Alteromonas</taxon>
    </lineage>
</organism>
<dbReference type="Gene3D" id="3.40.50.1820">
    <property type="entry name" value="alpha/beta hydrolase"/>
    <property type="match status" value="1"/>
</dbReference>
<dbReference type="SUPFAM" id="SSF82171">
    <property type="entry name" value="DPP6 N-terminal domain-like"/>
    <property type="match status" value="1"/>
</dbReference>
<protein>
    <submittedName>
        <fullName evidence="6">S9 family peptidase</fullName>
    </submittedName>
</protein>
<keyword evidence="7" id="KW-1185">Reference proteome</keyword>
<dbReference type="EMBL" id="JAQQXP010000002">
    <property type="protein sequence ID" value="MDC8832182.1"/>
    <property type="molecule type" value="Genomic_DNA"/>
</dbReference>
<dbReference type="PANTHER" id="PTHR42776:SF27">
    <property type="entry name" value="DIPEPTIDYL PEPTIDASE FAMILY MEMBER 6"/>
    <property type="match status" value="1"/>
</dbReference>
<feature type="domain" description="Dipeptidylpeptidase IV N-terminal" evidence="5">
    <location>
        <begin position="196"/>
        <end position="286"/>
    </location>
</feature>
<dbReference type="InterPro" id="IPR011042">
    <property type="entry name" value="6-blade_b-propeller_TolB-like"/>
</dbReference>
<proteinExistence type="predicted"/>
<name>A0ABT5L551_9ALTE</name>
<evidence type="ECO:0000259" key="4">
    <source>
        <dbReference type="Pfam" id="PF00326"/>
    </source>
</evidence>
<dbReference type="Pfam" id="PF07676">
    <property type="entry name" value="PD40"/>
    <property type="match status" value="2"/>
</dbReference>
<dbReference type="Pfam" id="PF00930">
    <property type="entry name" value="DPPIV_N"/>
    <property type="match status" value="1"/>
</dbReference>
<dbReference type="Pfam" id="PF00326">
    <property type="entry name" value="Peptidase_S9"/>
    <property type="match status" value="1"/>
</dbReference>
<dbReference type="InterPro" id="IPR001375">
    <property type="entry name" value="Peptidase_S9_cat"/>
</dbReference>
<reference evidence="6 7" key="1">
    <citation type="submission" date="2022-10" db="EMBL/GenBank/DDBJ databases">
        <title>Alteromonas sp. chi3 Genome sequencing.</title>
        <authorList>
            <person name="Park S."/>
        </authorList>
    </citation>
    <scope>NUCLEOTIDE SEQUENCE [LARGE SCALE GENOMIC DNA]</scope>
    <source>
        <strain evidence="7">chi3</strain>
    </source>
</reference>
<evidence type="ECO:0000256" key="3">
    <source>
        <dbReference type="SAM" id="SignalP"/>
    </source>
</evidence>
<dbReference type="Gene3D" id="2.120.10.30">
    <property type="entry name" value="TolB, C-terminal domain"/>
    <property type="match status" value="2"/>
</dbReference>
<gene>
    <name evidence="6" type="ORF">OIK42_15590</name>
</gene>
<comment type="caution">
    <text evidence="6">The sequence shown here is derived from an EMBL/GenBank/DDBJ whole genome shotgun (WGS) entry which is preliminary data.</text>
</comment>
<feature type="chain" id="PRO_5046115119" evidence="3">
    <location>
        <begin position="24"/>
        <end position="686"/>
    </location>
</feature>
<dbReference type="InterPro" id="IPR029058">
    <property type="entry name" value="AB_hydrolase_fold"/>
</dbReference>
<dbReference type="InterPro" id="IPR011659">
    <property type="entry name" value="WD40"/>
</dbReference>
<dbReference type="RefSeq" id="WP_273641978.1">
    <property type="nucleotide sequence ID" value="NZ_JAQQXP010000002.1"/>
</dbReference>
<sequence length="686" mass="75081">MKHFTIKALFASAVLAASLPGHSAEGPVTTFDYQHIFELEYASSPLFTPDDKHIIYERRSNDIMHDRMHTSLWRIDVKTGAHRPLIAEQANVRSPVLSPDGNKLAYLSDRGGSQQLYVRYLDSGEDALLTNTSYSPGNVTWSPDSKTLAFTMFTPAPNKPLFTGMPGKPDNAQWAESGIFIEDINYRSDGAGYVPGGFAQIYILPLDGGTPRQLTFSDVPINGDLDWSHDGKSLLFSTNPSANYAMEVMTSDIYRLAINSGELSQVTSLEGPEGSPKVSPNGKYLAFSHVTDRKLSFQSNDLWVMRLDNGKLTNLTESLDRSVGQFEWAHGSDELYISYDDAGQTRVARIELDGDTDRLSIALGGQSMGRPYTSGEFALSGSGALVFTSSDGTSPADLFMHDKRGQVKQLTTLNNDVLGHLKLSAIEPLTVASSVDDRPIQAWMLTPPDFDASKKYPLILEIHGGPHAAYGPNFSAEIQLMAAKGYVVVWANPRGSTSYGEDFANLIHHNYPSQDYNDLMDVVDGVIAKGSIDTDNLFITGGSGGGVLTAWSIGKTDRFAAAVVAKPVINWMSFALTADAYPYFSQYWMPGMPWEIPDHLWQHSPLSLVGNVTTPTMLLTGEADYRTPISESEQYYQALKLQGVDAAMLRLPGASHGIAGKPSRLAQKVGNILAWFERYRTTPDGN</sequence>
<dbReference type="InterPro" id="IPR002469">
    <property type="entry name" value="Peptidase_S9B_N"/>
</dbReference>
<evidence type="ECO:0000259" key="5">
    <source>
        <dbReference type="Pfam" id="PF00930"/>
    </source>
</evidence>
<dbReference type="Proteomes" id="UP001218788">
    <property type="component" value="Unassembled WGS sequence"/>
</dbReference>
<dbReference type="PANTHER" id="PTHR42776">
    <property type="entry name" value="SERINE PEPTIDASE S9 FAMILY MEMBER"/>
    <property type="match status" value="1"/>
</dbReference>
<keyword evidence="2" id="KW-0720">Serine protease</keyword>
<dbReference type="SUPFAM" id="SSF53474">
    <property type="entry name" value="alpha/beta-Hydrolases"/>
    <property type="match status" value="1"/>
</dbReference>
<accession>A0ABT5L551</accession>
<evidence type="ECO:0000313" key="7">
    <source>
        <dbReference type="Proteomes" id="UP001218788"/>
    </source>
</evidence>
<feature type="domain" description="Peptidase S9 prolyl oligopeptidase catalytic" evidence="4">
    <location>
        <begin position="472"/>
        <end position="679"/>
    </location>
</feature>
<keyword evidence="2" id="KW-0645">Protease</keyword>